<dbReference type="STRING" id="63057.A0A2P5EZJ0"/>
<feature type="region of interest" description="Disordered" evidence="3">
    <location>
        <begin position="504"/>
        <end position="524"/>
    </location>
</feature>
<feature type="compositionally biased region" description="Polar residues" evidence="3">
    <location>
        <begin position="712"/>
        <end position="722"/>
    </location>
</feature>
<reference evidence="6" key="1">
    <citation type="submission" date="2016-06" db="EMBL/GenBank/DDBJ databases">
        <title>Parallel loss of symbiosis genes in relatives of nitrogen-fixing non-legume Parasponia.</title>
        <authorList>
            <person name="Van Velzen R."/>
            <person name="Holmer R."/>
            <person name="Bu F."/>
            <person name="Rutten L."/>
            <person name="Van Zeijl A."/>
            <person name="Liu W."/>
            <person name="Santuari L."/>
            <person name="Cao Q."/>
            <person name="Sharma T."/>
            <person name="Shen D."/>
            <person name="Roswanjaya Y."/>
            <person name="Wardhani T."/>
            <person name="Kalhor M.S."/>
            <person name="Jansen J."/>
            <person name="Van den Hoogen J."/>
            <person name="Gungor B."/>
            <person name="Hartog M."/>
            <person name="Hontelez J."/>
            <person name="Verver J."/>
            <person name="Yang W.-C."/>
            <person name="Schijlen E."/>
            <person name="Repin R."/>
            <person name="Schilthuizen M."/>
            <person name="Schranz E."/>
            <person name="Heidstra R."/>
            <person name="Miyata K."/>
            <person name="Fedorova E."/>
            <person name="Kohlen W."/>
            <person name="Bisseling T."/>
            <person name="Smit S."/>
            <person name="Geurts R."/>
        </authorList>
    </citation>
    <scope>NUCLEOTIDE SEQUENCE [LARGE SCALE GENOMIC DNA]</scope>
    <source>
        <strain evidence="6">cv. RG33-2</strain>
    </source>
</reference>
<dbReference type="FunCoup" id="A0A2P5EZJ0">
    <property type="interactions" value="967"/>
</dbReference>
<dbReference type="SUPFAM" id="SSF54791">
    <property type="entry name" value="Eukaryotic type KH-domain (KH-domain type I)"/>
    <property type="match status" value="1"/>
</dbReference>
<dbReference type="GO" id="GO:0005634">
    <property type="term" value="C:nucleus"/>
    <property type="evidence" value="ECO:0007669"/>
    <property type="project" value="TreeGrafter"/>
</dbReference>
<sequence length="729" mass="76831">MSGTTVSSTASGSSQKVPMFAAKAGFVIPKNKLSGSLVPIFRGVKTPGDGDKFNGESTKQAPRKTKWGPDLTQDTAVRRGRALAYQTRVDQITQELKSGISEIGDNGNLALSAQSPDRDSSRHQIDSKMLEELELEKREAIGEILKLNPSYKAPSDYKPLLKEARVSIPVKEYPGYNFVGLIFGAGGDNQKRLEKETGAKIQVYGTKVDSEQKVEIKPSDGNELHNAYEELYVNMSADTFEKVDAAVSVIELLITSVSGNLAAASATSNSAPIDDVNVPLGQVAATPDAVHSSVMQMVSGPRPIPPQGQFQYPGNWFQAGPPNNVSHSPSGLIPPPNSSALGLNAPPQISSSPFRPSNMPSLFGPPPTVPVGFNSILQNPSLVSPESQSPAQALQYPFMAQTSPGPLGPPRNSSVMASQLSSFQANNISPMGISRPLMPSLPQPVSSLPQGSIPASIPASTGFGNMTDMAPRMGPTHGLHPVVSHSVPPPAPVPASVSGSFVSPTLGSAPNPSPGPPMQSGISLSGSLTNFTPVKPALLTAPSSNSFTFQPHRPQHPASQMVPRPSNQFTAQNAPPTNSILQGPASQPLPLRLPVPNLSPQPVNHGFSRPQVGNHMGQPQSHMSVAPFARNPTGVLGPSRLSTFPDASTLAARNQILQVGLRNFSPAPQIPNLPGPPPPRPGNHGNYALQTNLSFASGRSAPGEQQLYDPFSPTSLPITPQHQVGFPRR</sequence>
<evidence type="ECO:0000256" key="1">
    <source>
        <dbReference type="ARBA" id="ARBA00022884"/>
    </source>
</evidence>
<feature type="region of interest" description="Disordered" evidence="3">
    <location>
        <begin position="667"/>
        <end position="729"/>
    </location>
</feature>
<dbReference type="PROSITE" id="PS50084">
    <property type="entry name" value="KH_TYPE_1"/>
    <property type="match status" value="1"/>
</dbReference>
<feature type="compositionally biased region" description="Polar residues" evidence="3">
    <location>
        <begin position="688"/>
        <end position="697"/>
    </location>
</feature>
<dbReference type="InterPro" id="IPR036612">
    <property type="entry name" value="KH_dom_type_1_sf"/>
</dbReference>
<feature type="region of interest" description="Disordered" evidence="3">
    <location>
        <begin position="47"/>
        <end position="70"/>
    </location>
</feature>
<dbReference type="SMART" id="SM00322">
    <property type="entry name" value="KH"/>
    <property type="match status" value="1"/>
</dbReference>
<keyword evidence="5" id="KW-0808">Transferase</keyword>
<evidence type="ECO:0000313" key="5">
    <source>
        <dbReference type="EMBL" id="PON90951.1"/>
    </source>
</evidence>
<dbReference type="InParanoid" id="A0A2P5EZJ0"/>
<dbReference type="Pfam" id="PF22675">
    <property type="entry name" value="KH-I_KHDC4-BBP"/>
    <property type="match status" value="1"/>
</dbReference>
<protein>
    <submittedName>
        <fullName evidence="5">Polyribonucleotide nucleotidyltransferase</fullName>
    </submittedName>
</protein>
<organism evidence="5 6">
    <name type="scientific">Trema orientale</name>
    <name type="common">Charcoal tree</name>
    <name type="synonym">Celtis orientalis</name>
    <dbReference type="NCBI Taxonomy" id="63057"/>
    <lineage>
        <taxon>Eukaryota</taxon>
        <taxon>Viridiplantae</taxon>
        <taxon>Streptophyta</taxon>
        <taxon>Embryophyta</taxon>
        <taxon>Tracheophyta</taxon>
        <taxon>Spermatophyta</taxon>
        <taxon>Magnoliopsida</taxon>
        <taxon>eudicotyledons</taxon>
        <taxon>Gunneridae</taxon>
        <taxon>Pentapetalae</taxon>
        <taxon>rosids</taxon>
        <taxon>fabids</taxon>
        <taxon>Rosales</taxon>
        <taxon>Cannabaceae</taxon>
        <taxon>Trema</taxon>
    </lineage>
</organism>
<keyword evidence="1 2" id="KW-0694">RNA-binding</keyword>
<evidence type="ECO:0000313" key="6">
    <source>
        <dbReference type="Proteomes" id="UP000237000"/>
    </source>
</evidence>
<keyword evidence="6" id="KW-1185">Reference proteome</keyword>
<dbReference type="GO" id="GO:0048024">
    <property type="term" value="P:regulation of mRNA splicing, via spliceosome"/>
    <property type="evidence" value="ECO:0007669"/>
    <property type="project" value="TreeGrafter"/>
</dbReference>
<comment type="caution">
    <text evidence="5">The sequence shown here is derived from an EMBL/GenBank/DDBJ whole genome shotgun (WGS) entry which is preliminary data.</text>
</comment>
<dbReference type="AlphaFoldDB" id="A0A2P5EZJ0"/>
<dbReference type="GO" id="GO:0003729">
    <property type="term" value="F:mRNA binding"/>
    <property type="evidence" value="ECO:0007669"/>
    <property type="project" value="TreeGrafter"/>
</dbReference>
<dbReference type="PANTHER" id="PTHR11208">
    <property type="entry name" value="RNA-BINDING PROTEIN RELATED"/>
    <property type="match status" value="1"/>
</dbReference>
<gene>
    <name evidence="5" type="ORF">TorRG33x02_133570</name>
</gene>
<accession>A0A2P5EZJ0</accession>
<feature type="compositionally biased region" description="Polar residues" evidence="3">
    <location>
        <begin position="565"/>
        <end position="585"/>
    </location>
</feature>
<name>A0A2P5EZJ0_TREOI</name>
<dbReference type="PANTHER" id="PTHR11208:SF98">
    <property type="entry name" value="RNA-BINDING KH DOMAIN-CONTAINING PROTEIN"/>
    <property type="match status" value="1"/>
</dbReference>
<evidence type="ECO:0000256" key="2">
    <source>
        <dbReference type="PROSITE-ProRule" id="PRU00117"/>
    </source>
</evidence>
<dbReference type="FunFam" id="3.30.1370.10:FF:000097">
    <property type="entry name" value="Splicing factor-like protein 1 isoform A"/>
    <property type="match status" value="1"/>
</dbReference>
<dbReference type="EMBL" id="JXTC01000079">
    <property type="protein sequence ID" value="PON90951.1"/>
    <property type="molecule type" value="Genomic_DNA"/>
</dbReference>
<dbReference type="OrthoDB" id="6777263at2759"/>
<dbReference type="Proteomes" id="UP000237000">
    <property type="component" value="Unassembled WGS sequence"/>
</dbReference>
<feature type="domain" description="K Homology" evidence="4">
    <location>
        <begin position="160"/>
        <end position="255"/>
    </location>
</feature>
<dbReference type="InterPro" id="IPR055256">
    <property type="entry name" value="KH_1_KHDC4/BBP-like"/>
</dbReference>
<dbReference type="InterPro" id="IPR004087">
    <property type="entry name" value="KH_dom"/>
</dbReference>
<evidence type="ECO:0000259" key="4">
    <source>
        <dbReference type="SMART" id="SM00322"/>
    </source>
</evidence>
<proteinExistence type="predicted"/>
<dbReference type="Gene3D" id="3.30.1370.10">
    <property type="entry name" value="K Homology domain, type 1"/>
    <property type="match status" value="1"/>
</dbReference>
<dbReference type="InterPro" id="IPR045071">
    <property type="entry name" value="BBP-like"/>
</dbReference>
<dbReference type="GO" id="GO:0016740">
    <property type="term" value="F:transferase activity"/>
    <property type="evidence" value="ECO:0007669"/>
    <property type="project" value="UniProtKB-KW"/>
</dbReference>
<feature type="region of interest" description="Disordered" evidence="3">
    <location>
        <begin position="542"/>
        <end position="605"/>
    </location>
</feature>
<feature type="compositionally biased region" description="Pro residues" evidence="3">
    <location>
        <begin position="668"/>
        <end position="681"/>
    </location>
</feature>
<evidence type="ECO:0000256" key="3">
    <source>
        <dbReference type="SAM" id="MobiDB-lite"/>
    </source>
</evidence>